<feature type="compositionally biased region" description="Basic and acidic residues" evidence="1">
    <location>
        <begin position="195"/>
        <end position="204"/>
    </location>
</feature>
<accession>A0A1E7FY02</accession>
<name>A0A1E7FY02_9STRA</name>
<feature type="region of interest" description="Disordered" evidence="1">
    <location>
        <begin position="138"/>
        <end position="207"/>
    </location>
</feature>
<keyword evidence="3" id="KW-1185">Reference proteome</keyword>
<evidence type="ECO:0000313" key="3">
    <source>
        <dbReference type="Proteomes" id="UP000095751"/>
    </source>
</evidence>
<dbReference type="KEGG" id="fcy:FRACYDRAFT_233196"/>
<evidence type="ECO:0000256" key="1">
    <source>
        <dbReference type="SAM" id="MobiDB-lite"/>
    </source>
</evidence>
<sequence>MTTKQSETKDTFIKSIERLSGEDRLTHNSMAKALGLTIGSWEYKVKKFGIKWRDYNIYNMRIDSVASSSALSSSPLVLLPTTLSSSSSVSFLTTESVASSSDEEASAAKKIRDNKIAEEDNRTAKMIRDLDERIALASAEANKTKEQDEEKKRKRAKETADWKALLEEKKRKRTEDKSEQKVQRQEEKKRKKQEKKSERMKKSYEISTIEKTPTQRLETGYRQLTPKLTSELLVVLQKISNEKNAFLGHSFVTKDTTSRALKYLLSAIRHGLMHYPDTCHPKVVQWNGVSKFCINSHIPLLIALFMALRNDDDNHKFNSEEWNKIHTEVMYGCQYAIDRKRKEKGKVGCNSNPLTGSTIEKTGEVDKDGKLVWKRIDARPKFHNNANIRNTSHQFTGGGTSSAYITRTVDGVSIVWPEFNDIITVQAITDLGKSLMNHLSITDHSVVGKLLEMRHWHSMNYFGHRPVGIYWFHKDGGTLSSMTNDEMESVASKGAQWIKSTAQY</sequence>
<dbReference type="Proteomes" id="UP000095751">
    <property type="component" value="Unassembled WGS sequence"/>
</dbReference>
<dbReference type="AlphaFoldDB" id="A0A1E7FY02"/>
<protein>
    <submittedName>
        <fullName evidence="2">Uncharacterized protein</fullName>
    </submittedName>
</protein>
<reference evidence="2 3" key="1">
    <citation type="submission" date="2016-09" db="EMBL/GenBank/DDBJ databases">
        <title>Extensive genetic diversity and differential bi-allelic expression allows diatom success in the polar Southern Ocean.</title>
        <authorList>
            <consortium name="DOE Joint Genome Institute"/>
            <person name="Mock T."/>
            <person name="Otillar R.P."/>
            <person name="Strauss J."/>
            <person name="Dupont C."/>
            <person name="Frickenhaus S."/>
            <person name="Maumus F."/>
            <person name="Mcmullan M."/>
            <person name="Sanges R."/>
            <person name="Schmutz J."/>
            <person name="Toseland A."/>
            <person name="Valas R."/>
            <person name="Veluchamy A."/>
            <person name="Ward B.J."/>
            <person name="Allen A."/>
            <person name="Barry K."/>
            <person name="Falciatore A."/>
            <person name="Ferrante M."/>
            <person name="Fortunato A.E."/>
            <person name="Gloeckner G."/>
            <person name="Gruber A."/>
            <person name="Hipkin R."/>
            <person name="Janech M."/>
            <person name="Kroth P."/>
            <person name="Leese F."/>
            <person name="Lindquist E."/>
            <person name="Lyon B.R."/>
            <person name="Martin J."/>
            <person name="Mayer C."/>
            <person name="Parker M."/>
            <person name="Quesneville H."/>
            <person name="Raymond J."/>
            <person name="Uhlig C."/>
            <person name="Valentin K.U."/>
            <person name="Worden A.Z."/>
            <person name="Armbrust E.V."/>
            <person name="Bowler C."/>
            <person name="Green B."/>
            <person name="Moulton V."/>
            <person name="Van Oosterhout C."/>
            <person name="Grigoriev I."/>
        </authorList>
    </citation>
    <scope>NUCLEOTIDE SEQUENCE [LARGE SCALE GENOMIC DNA]</scope>
    <source>
        <strain evidence="2 3">CCMP1102</strain>
    </source>
</reference>
<dbReference type="InParanoid" id="A0A1E7FY02"/>
<organism evidence="2 3">
    <name type="scientific">Fragilariopsis cylindrus CCMP1102</name>
    <dbReference type="NCBI Taxonomy" id="635003"/>
    <lineage>
        <taxon>Eukaryota</taxon>
        <taxon>Sar</taxon>
        <taxon>Stramenopiles</taxon>
        <taxon>Ochrophyta</taxon>
        <taxon>Bacillariophyta</taxon>
        <taxon>Bacillariophyceae</taxon>
        <taxon>Bacillariophycidae</taxon>
        <taxon>Bacillariales</taxon>
        <taxon>Bacillariaceae</taxon>
        <taxon>Fragilariopsis</taxon>
    </lineage>
</organism>
<evidence type="ECO:0000313" key="2">
    <source>
        <dbReference type="EMBL" id="OEU23029.1"/>
    </source>
</evidence>
<feature type="compositionally biased region" description="Basic and acidic residues" evidence="1">
    <location>
        <begin position="142"/>
        <end position="188"/>
    </location>
</feature>
<dbReference type="EMBL" id="KV784353">
    <property type="protein sequence ID" value="OEU23029.1"/>
    <property type="molecule type" value="Genomic_DNA"/>
</dbReference>
<proteinExistence type="predicted"/>
<gene>
    <name evidence="2" type="ORF">FRACYDRAFT_233196</name>
</gene>